<gene>
    <name evidence="1" type="ORF">J8273_3141</name>
</gene>
<evidence type="ECO:0000313" key="1">
    <source>
        <dbReference type="EMBL" id="KAG9395563.1"/>
    </source>
</evidence>
<accession>A0A8J6AVZ5</accession>
<proteinExistence type="predicted"/>
<evidence type="ECO:0000313" key="2">
    <source>
        <dbReference type="Proteomes" id="UP000717585"/>
    </source>
</evidence>
<dbReference type="Proteomes" id="UP000717585">
    <property type="component" value="Unassembled WGS sequence"/>
</dbReference>
<protein>
    <submittedName>
        <fullName evidence="1">Uncharacterized protein</fullName>
    </submittedName>
</protein>
<organism evidence="1 2">
    <name type="scientific">Carpediemonas membranifera</name>
    <dbReference type="NCBI Taxonomy" id="201153"/>
    <lineage>
        <taxon>Eukaryota</taxon>
        <taxon>Metamonada</taxon>
        <taxon>Carpediemonas-like organisms</taxon>
        <taxon>Carpediemonas</taxon>
    </lineage>
</organism>
<sequence>MSEVLAAIVANSSSDSNQAHAAVLYAVLSTQSDSHGPCTCVEPLHPGVHPRVSSEGHRPSHRPWARREPCSAVRVCAPRLAYLTGSRR</sequence>
<keyword evidence="2" id="KW-1185">Reference proteome</keyword>
<reference evidence="1" key="1">
    <citation type="submission" date="2021-05" db="EMBL/GenBank/DDBJ databases">
        <title>A free-living protist that lacks canonical eukaryotic 1 DNA replication and segregation systems.</title>
        <authorList>
            <person name="Salas-Leiva D.E."/>
            <person name="Tromer E.C."/>
            <person name="Curtis B.A."/>
            <person name="Jerlstrom-Hultqvist J."/>
            <person name="Kolisko M."/>
            <person name="Yi Z."/>
            <person name="Salas-Leiva J.S."/>
            <person name="Gallot-Lavallee L."/>
            <person name="Kops G.J.P.L."/>
            <person name="Archibald J.M."/>
            <person name="Simpson A.G.B."/>
            <person name="Roger A.J."/>
        </authorList>
    </citation>
    <scope>NUCLEOTIDE SEQUENCE</scope>
    <source>
        <strain evidence="1">BICM</strain>
    </source>
</reference>
<dbReference type="AlphaFoldDB" id="A0A8J6AVZ5"/>
<name>A0A8J6AVZ5_9EUKA</name>
<comment type="caution">
    <text evidence="1">The sequence shown here is derived from an EMBL/GenBank/DDBJ whole genome shotgun (WGS) entry which is preliminary data.</text>
</comment>
<dbReference type="EMBL" id="JAHDYR010000011">
    <property type="protein sequence ID" value="KAG9395563.1"/>
    <property type="molecule type" value="Genomic_DNA"/>
</dbReference>